<reference evidence="1 2" key="2">
    <citation type="journal article" date="2022" name="Mol. Ecol. Resour.">
        <title>The genomes of chicory, endive, great burdock and yacon provide insights into Asteraceae paleo-polyploidization history and plant inulin production.</title>
        <authorList>
            <person name="Fan W."/>
            <person name="Wang S."/>
            <person name="Wang H."/>
            <person name="Wang A."/>
            <person name="Jiang F."/>
            <person name="Liu H."/>
            <person name="Zhao H."/>
            <person name="Xu D."/>
            <person name="Zhang Y."/>
        </authorList>
    </citation>
    <scope>NUCLEOTIDE SEQUENCE [LARGE SCALE GENOMIC DNA]</scope>
    <source>
        <strain evidence="2">cv. Yunnan</strain>
        <tissue evidence="1">Leaves</tissue>
    </source>
</reference>
<evidence type="ECO:0000313" key="1">
    <source>
        <dbReference type="EMBL" id="KAI3819301.1"/>
    </source>
</evidence>
<accession>A0ACB9JHY6</accession>
<name>A0ACB9JHY6_9ASTR</name>
<evidence type="ECO:0000313" key="2">
    <source>
        <dbReference type="Proteomes" id="UP001056120"/>
    </source>
</evidence>
<gene>
    <name evidence="1" type="ORF">L1987_13128</name>
</gene>
<keyword evidence="2" id="KW-1185">Reference proteome</keyword>
<dbReference type="EMBL" id="CM042021">
    <property type="protein sequence ID" value="KAI3819301.1"/>
    <property type="molecule type" value="Genomic_DNA"/>
</dbReference>
<reference evidence="2" key="1">
    <citation type="journal article" date="2022" name="Mol. Ecol. Resour.">
        <title>The genomes of chicory, endive, great burdock and yacon provide insights into Asteraceae palaeo-polyploidization history and plant inulin production.</title>
        <authorList>
            <person name="Fan W."/>
            <person name="Wang S."/>
            <person name="Wang H."/>
            <person name="Wang A."/>
            <person name="Jiang F."/>
            <person name="Liu H."/>
            <person name="Zhao H."/>
            <person name="Xu D."/>
            <person name="Zhang Y."/>
        </authorList>
    </citation>
    <scope>NUCLEOTIDE SEQUENCE [LARGE SCALE GENOMIC DNA]</scope>
    <source>
        <strain evidence="2">cv. Yunnan</strain>
    </source>
</reference>
<proteinExistence type="predicted"/>
<organism evidence="1 2">
    <name type="scientific">Smallanthus sonchifolius</name>
    <dbReference type="NCBI Taxonomy" id="185202"/>
    <lineage>
        <taxon>Eukaryota</taxon>
        <taxon>Viridiplantae</taxon>
        <taxon>Streptophyta</taxon>
        <taxon>Embryophyta</taxon>
        <taxon>Tracheophyta</taxon>
        <taxon>Spermatophyta</taxon>
        <taxon>Magnoliopsida</taxon>
        <taxon>eudicotyledons</taxon>
        <taxon>Gunneridae</taxon>
        <taxon>Pentapetalae</taxon>
        <taxon>asterids</taxon>
        <taxon>campanulids</taxon>
        <taxon>Asterales</taxon>
        <taxon>Asteraceae</taxon>
        <taxon>Asteroideae</taxon>
        <taxon>Heliantheae alliance</taxon>
        <taxon>Millerieae</taxon>
        <taxon>Smallanthus</taxon>
    </lineage>
</organism>
<comment type="caution">
    <text evidence="1">The sequence shown here is derived from an EMBL/GenBank/DDBJ whole genome shotgun (WGS) entry which is preliminary data.</text>
</comment>
<protein>
    <submittedName>
        <fullName evidence="1">Uncharacterized protein</fullName>
    </submittedName>
</protein>
<dbReference type="Proteomes" id="UP001056120">
    <property type="component" value="Linkage Group LG04"/>
</dbReference>
<sequence>MITGEAIPIAKSHGDRVIGGTVNENGCLLIKVTHIGSETTLSQFVQIVDVAQLARANVSYTHTTHC</sequence>